<dbReference type="RefSeq" id="WP_163064540.1">
    <property type="nucleotide sequence ID" value="NZ_JAAGLI010001252.1"/>
</dbReference>
<keyword evidence="1" id="KW-0812">Transmembrane</keyword>
<feature type="transmembrane region" description="Helical" evidence="1">
    <location>
        <begin position="20"/>
        <end position="42"/>
    </location>
</feature>
<protein>
    <submittedName>
        <fullName evidence="2">Uncharacterized protein</fullName>
    </submittedName>
</protein>
<evidence type="ECO:0000313" key="2">
    <source>
        <dbReference type="EMBL" id="NEA29882.1"/>
    </source>
</evidence>
<keyword evidence="1" id="KW-0472">Membrane</keyword>
<proteinExistence type="predicted"/>
<dbReference type="AlphaFoldDB" id="A0A6L9QY71"/>
<dbReference type="Proteomes" id="UP000475532">
    <property type="component" value="Unassembled WGS sequence"/>
</dbReference>
<reference evidence="2 3" key="1">
    <citation type="submission" date="2020-01" db="EMBL/GenBank/DDBJ databases">
        <title>Insect and environment-associated Actinomycetes.</title>
        <authorList>
            <person name="Currrie C."/>
            <person name="Chevrette M."/>
            <person name="Carlson C."/>
            <person name="Stubbendieck R."/>
            <person name="Wendt-Pienkowski E."/>
        </authorList>
    </citation>
    <scope>NUCLEOTIDE SEQUENCE [LARGE SCALE GENOMIC DNA]</scope>
    <source>
        <strain evidence="2 3">SID10258</strain>
    </source>
</reference>
<evidence type="ECO:0000256" key="1">
    <source>
        <dbReference type="SAM" id="Phobius"/>
    </source>
</evidence>
<dbReference type="EMBL" id="JAAGLI010001252">
    <property type="protein sequence ID" value="NEA29882.1"/>
    <property type="molecule type" value="Genomic_DNA"/>
</dbReference>
<accession>A0A6L9QY71</accession>
<sequence>MHVGLVPSPDAPGGPDLGRGWLLLLVLTGTGLVGGLVMGWLARWRVAIWKEN</sequence>
<name>A0A6L9QY71_9ACTN</name>
<evidence type="ECO:0000313" key="3">
    <source>
        <dbReference type="Proteomes" id="UP000475532"/>
    </source>
</evidence>
<keyword evidence="1" id="KW-1133">Transmembrane helix</keyword>
<comment type="caution">
    <text evidence="2">The sequence shown here is derived from an EMBL/GenBank/DDBJ whole genome shotgun (WGS) entry which is preliminary data.</text>
</comment>
<gene>
    <name evidence="2" type="ORF">G3I70_46380</name>
</gene>
<organism evidence="2 3">
    <name type="scientific">Actinomadura bangladeshensis</name>
    <dbReference type="NCBI Taxonomy" id="453573"/>
    <lineage>
        <taxon>Bacteria</taxon>
        <taxon>Bacillati</taxon>
        <taxon>Actinomycetota</taxon>
        <taxon>Actinomycetes</taxon>
        <taxon>Streptosporangiales</taxon>
        <taxon>Thermomonosporaceae</taxon>
        <taxon>Actinomadura</taxon>
    </lineage>
</organism>